<keyword evidence="3" id="KW-0238">DNA-binding</keyword>
<keyword evidence="2" id="KW-0805">Transcription regulation</keyword>
<evidence type="ECO:0000256" key="2">
    <source>
        <dbReference type="ARBA" id="ARBA00023015"/>
    </source>
</evidence>
<feature type="region of interest" description="Disordered" evidence="6">
    <location>
        <begin position="84"/>
        <end position="115"/>
    </location>
</feature>
<dbReference type="GeneID" id="66996942"/>
<dbReference type="GO" id="GO:0006351">
    <property type="term" value="P:DNA-templated transcription"/>
    <property type="evidence" value="ECO:0007669"/>
    <property type="project" value="InterPro"/>
</dbReference>
<dbReference type="SMART" id="SM00906">
    <property type="entry name" value="Fungal_trans"/>
    <property type="match status" value="1"/>
</dbReference>
<dbReference type="PANTHER" id="PTHR47424:SF3">
    <property type="entry name" value="REGULATORY PROTEIN GAL4"/>
    <property type="match status" value="1"/>
</dbReference>
<dbReference type="GO" id="GO:0000981">
    <property type="term" value="F:DNA-binding transcription factor activity, RNA polymerase II-specific"/>
    <property type="evidence" value="ECO:0007669"/>
    <property type="project" value="InterPro"/>
</dbReference>
<dbReference type="GO" id="GO:0005634">
    <property type="term" value="C:nucleus"/>
    <property type="evidence" value="ECO:0007669"/>
    <property type="project" value="TreeGrafter"/>
</dbReference>
<dbReference type="InterPro" id="IPR036864">
    <property type="entry name" value="Zn2-C6_fun-type_DNA-bd_sf"/>
</dbReference>
<dbReference type="AlphaFoldDB" id="A0A8E0R1Y7"/>
<dbReference type="RefSeq" id="XP_043150252.1">
    <property type="nucleotide sequence ID" value="XM_043294317.1"/>
</dbReference>
<dbReference type="Proteomes" id="UP000036893">
    <property type="component" value="Unassembled WGS sequence"/>
</dbReference>
<evidence type="ECO:0000313" key="9">
    <source>
        <dbReference type="Proteomes" id="UP000036893"/>
    </source>
</evidence>
<comment type="caution">
    <text evidence="8">The sequence shown here is derived from an EMBL/GenBank/DDBJ whole genome shotgun (WGS) entry which is preliminary data.</text>
</comment>
<feature type="compositionally biased region" description="Polar residues" evidence="6">
    <location>
        <begin position="88"/>
        <end position="106"/>
    </location>
</feature>
<dbReference type="EMBL" id="BBXM02000007">
    <property type="protein sequence ID" value="GIC92986.1"/>
    <property type="molecule type" value="Genomic_DNA"/>
</dbReference>
<keyword evidence="5" id="KW-0539">Nucleus</keyword>
<evidence type="ECO:0000259" key="7">
    <source>
        <dbReference type="PROSITE" id="PS50048"/>
    </source>
</evidence>
<reference evidence="8" key="2">
    <citation type="submission" date="2021-01" db="EMBL/GenBank/DDBJ databases">
        <title>Pan-genome distribution and transcriptional activeness of fungal secondary metabolism genes in Aspergillus section Fumigati.</title>
        <authorList>
            <person name="Takahashi H."/>
            <person name="Umemura M."/>
            <person name="Ninomiya A."/>
            <person name="Kusuya Y."/>
            <person name="Urayama S."/>
            <person name="Shimizu M."/>
            <person name="Watanabe A."/>
            <person name="Kamei K."/>
            <person name="Yaguchi T."/>
            <person name="Hagiwara D."/>
        </authorList>
    </citation>
    <scope>NUCLEOTIDE SEQUENCE</scope>
    <source>
        <strain evidence="8">IFM 46973</strain>
    </source>
</reference>
<sequence length="701" mass="78541">MSATTHKQSNSKRLGFGRACNACRKRKHRCDALEPQCSGCRSRGNACEYSVRATNKGVVEVQEDSLDHGHAIIVEVSPNLSPRPILSPQCSSPLSTSARHTHSASPLQEDRQGSVSLEPATSALRAGAAIELSNPTGYFGNSSAIKFASVAQNCDKDSLTRNENETGKLYLSEDIATLPESSPREHLQRFQLLLDRFEANQLVDAYFARVHLLYPFVHEMSFRSHYEQIWIDQQPRDNAWLAILNMVFAYGCEFCPCPNGVSAAQRASEFVEQAKQIILCQVFKASSLHLTQALLLLCHWLQGALELNEAWNFFGLAIRSAMSIGLHINPRDGGISSTIGREIRKRIWWGYFVLDRTLSMKFGRPPSIILANAFDVDLPADVDDQYISDSIQIPREPNGKPSRITAFIQTIGLSRVIDNVMSMLYLKSNKLDVSAGTSLPVQEDFQLLGNMLLLDGQLQSWWNGVPDYLTRSSDSSEGKDLTRQRNVLYIRYVQMRLLLLRPAVLLLGKDKFQDRFLRAVATECAQRCVWAAQETIQLIHGKYQEQQLHSVWYLLHYIFSSLGVLIAAHRLEILASWDSSSNHRILAILDEGMEFLRSASHQSGIAHRYMLLLGRHLGQLNDSLNSDSAVRRPGCDGKDVPESNLPTQVDALDLGRHPAREQTGFESGSMGFPDLNDFLFGMGIPQNFLVTDWLSYDWSAV</sequence>
<dbReference type="PROSITE" id="PS00463">
    <property type="entry name" value="ZN2_CY6_FUNGAL_1"/>
    <property type="match status" value="1"/>
</dbReference>
<proteinExistence type="predicted"/>
<evidence type="ECO:0000256" key="5">
    <source>
        <dbReference type="ARBA" id="ARBA00023242"/>
    </source>
</evidence>
<gene>
    <name evidence="8" type="ORF">Aud_009465</name>
</gene>
<dbReference type="PANTHER" id="PTHR47424">
    <property type="entry name" value="REGULATORY PROTEIN GAL4"/>
    <property type="match status" value="1"/>
</dbReference>
<evidence type="ECO:0000256" key="6">
    <source>
        <dbReference type="SAM" id="MobiDB-lite"/>
    </source>
</evidence>
<feature type="domain" description="Zn(2)-C6 fungal-type" evidence="7">
    <location>
        <begin position="19"/>
        <end position="49"/>
    </location>
</feature>
<protein>
    <recommendedName>
        <fullName evidence="7">Zn(2)-C6 fungal-type domain-containing protein</fullName>
    </recommendedName>
</protein>
<evidence type="ECO:0000256" key="3">
    <source>
        <dbReference type="ARBA" id="ARBA00023125"/>
    </source>
</evidence>
<name>A0A8E0R1Y7_9EURO</name>
<keyword evidence="1" id="KW-0479">Metal-binding</keyword>
<dbReference type="InterPro" id="IPR001138">
    <property type="entry name" value="Zn2Cys6_DnaBD"/>
</dbReference>
<keyword evidence="4" id="KW-0804">Transcription</keyword>
<dbReference type="Pfam" id="PF00172">
    <property type="entry name" value="Zn_clus"/>
    <property type="match status" value="1"/>
</dbReference>
<dbReference type="SMART" id="SM00066">
    <property type="entry name" value="GAL4"/>
    <property type="match status" value="1"/>
</dbReference>
<organism evidence="8 9">
    <name type="scientific">Aspergillus udagawae</name>
    <dbReference type="NCBI Taxonomy" id="91492"/>
    <lineage>
        <taxon>Eukaryota</taxon>
        <taxon>Fungi</taxon>
        <taxon>Dikarya</taxon>
        <taxon>Ascomycota</taxon>
        <taxon>Pezizomycotina</taxon>
        <taxon>Eurotiomycetes</taxon>
        <taxon>Eurotiomycetidae</taxon>
        <taxon>Eurotiales</taxon>
        <taxon>Aspergillaceae</taxon>
        <taxon>Aspergillus</taxon>
        <taxon>Aspergillus subgen. Fumigati</taxon>
    </lineage>
</organism>
<dbReference type="InterPro" id="IPR051127">
    <property type="entry name" value="Fungal_SecMet_Regulators"/>
</dbReference>
<dbReference type="GO" id="GO:0000978">
    <property type="term" value="F:RNA polymerase II cis-regulatory region sequence-specific DNA binding"/>
    <property type="evidence" value="ECO:0007669"/>
    <property type="project" value="TreeGrafter"/>
</dbReference>
<evidence type="ECO:0000256" key="1">
    <source>
        <dbReference type="ARBA" id="ARBA00022723"/>
    </source>
</evidence>
<dbReference type="CDD" id="cd00067">
    <property type="entry name" value="GAL4"/>
    <property type="match status" value="1"/>
</dbReference>
<accession>A0A8E0R1Y7</accession>
<dbReference type="PROSITE" id="PS50048">
    <property type="entry name" value="ZN2_CY6_FUNGAL_2"/>
    <property type="match status" value="1"/>
</dbReference>
<dbReference type="Gene3D" id="4.10.240.10">
    <property type="entry name" value="Zn(2)-C6 fungal-type DNA-binding domain"/>
    <property type="match status" value="1"/>
</dbReference>
<dbReference type="CDD" id="cd12148">
    <property type="entry name" value="fungal_TF_MHR"/>
    <property type="match status" value="1"/>
</dbReference>
<reference evidence="8" key="1">
    <citation type="journal article" date="2015" name="Genome Announc.">
        <title>Draft Genome Sequence of the Pathogenic Filamentous Fungus Aspergillus udagawae Strain IFM 46973T.</title>
        <authorList>
            <person name="Kusuya Y."/>
            <person name="Takahashi-Nakaguchi A."/>
            <person name="Takahashi H."/>
            <person name="Yaguchi T."/>
        </authorList>
    </citation>
    <scope>NUCLEOTIDE SEQUENCE</scope>
    <source>
        <strain evidence="8">IFM 46973</strain>
    </source>
</reference>
<dbReference type="GO" id="GO:0000435">
    <property type="term" value="P:positive regulation of transcription from RNA polymerase II promoter by galactose"/>
    <property type="evidence" value="ECO:0007669"/>
    <property type="project" value="TreeGrafter"/>
</dbReference>
<evidence type="ECO:0000256" key="4">
    <source>
        <dbReference type="ARBA" id="ARBA00023163"/>
    </source>
</evidence>
<dbReference type="GO" id="GO:0008270">
    <property type="term" value="F:zinc ion binding"/>
    <property type="evidence" value="ECO:0007669"/>
    <property type="project" value="InterPro"/>
</dbReference>
<dbReference type="InterPro" id="IPR007219">
    <property type="entry name" value="XnlR_reg_dom"/>
</dbReference>
<evidence type="ECO:0000313" key="8">
    <source>
        <dbReference type="EMBL" id="GIC92986.1"/>
    </source>
</evidence>
<dbReference type="SUPFAM" id="SSF57701">
    <property type="entry name" value="Zn2/Cys6 DNA-binding domain"/>
    <property type="match status" value="1"/>
</dbReference>
<dbReference type="Pfam" id="PF04082">
    <property type="entry name" value="Fungal_trans"/>
    <property type="match status" value="1"/>
</dbReference>